<dbReference type="Proteomes" id="UP000324629">
    <property type="component" value="Unassembled WGS sequence"/>
</dbReference>
<name>A0A5J4NDJ9_9TREM</name>
<proteinExistence type="predicted"/>
<sequence length="157" mass="17516">FEIDGESKRKNVTLFINGVHTRLQLNTASEATLIFHDTWRKLGQPALLPTRHTARNASGETLKLVGEVTCEVMFGDNGIETCGFVTDHSVLNLLGLNWTDDLKLLDQPVNSMCKQTKIRSRSEAPLDHRTPKGISPPECVPTIINNILIVAFIVHFR</sequence>
<dbReference type="InterPro" id="IPR021109">
    <property type="entry name" value="Peptidase_aspartic_dom_sf"/>
</dbReference>
<reference evidence="1 2" key="1">
    <citation type="journal article" date="2019" name="Gigascience">
        <title>Whole-genome sequence of the oriental lung fluke Paragonimus westermani.</title>
        <authorList>
            <person name="Oey H."/>
            <person name="Zakrzewski M."/>
            <person name="Narain K."/>
            <person name="Devi K.R."/>
            <person name="Agatsuma T."/>
            <person name="Nawaratna S."/>
            <person name="Gobert G.N."/>
            <person name="Jones M.K."/>
            <person name="Ragan M.A."/>
            <person name="McManus D.P."/>
            <person name="Krause L."/>
        </authorList>
    </citation>
    <scope>NUCLEOTIDE SEQUENCE [LARGE SCALE GENOMIC DNA]</scope>
    <source>
        <strain evidence="1 2">IND2009</strain>
    </source>
</reference>
<gene>
    <name evidence="1" type="ORF">DEA37_0001574</name>
</gene>
<evidence type="ECO:0000313" key="2">
    <source>
        <dbReference type="Proteomes" id="UP000324629"/>
    </source>
</evidence>
<dbReference type="Gene3D" id="2.40.70.10">
    <property type="entry name" value="Acid Proteases"/>
    <property type="match status" value="1"/>
</dbReference>
<dbReference type="AlphaFoldDB" id="A0A5J4NDJ9"/>
<comment type="caution">
    <text evidence="1">The sequence shown here is derived from an EMBL/GenBank/DDBJ whole genome shotgun (WGS) entry which is preliminary data.</text>
</comment>
<evidence type="ECO:0000313" key="1">
    <source>
        <dbReference type="EMBL" id="KAA3673523.1"/>
    </source>
</evidence>
<dbReference type="EMBL" id="QNGE01003863">
    <property type="protein sequence ID" value="KAA3673523.1"/>
    <property type="molecule type" value="Genomic_DNA"/>
</dbReference>
<accession>A0A5J4NDJ9</accession>
<keyword evidence="2" id="KW-1185">Reference proteome</keyword>
<organism evidence="1 2">
    <name type="scientific">Paragonimus westermani</name>
    <dbReference type="NCBI Taxonomy" id="34504"/>
    <lineage>
        <taxon>Eukaryota</taxon>
        <taxon>Metazoa</taxon>
        <taxon>Spiralia</taxon>
        <taxon>Lophotrochozoa</taxon>
        <taxon>Platyhelminthes</taxon>
        <taxon>Trematoda</taxon>
        <taxon>Digenea</taxon>
        <taxon>Plagiorchiida</taxon>
        <taxon>Troglotremata</taxon>
        <taxon>Troglotrematidae</taxon>
        <taxon>Paragonimus</taxon>
    </lineage>
</organism>
<feature type="non-terminal residue" evidence="1">
    <location>
        <position position="1"/>
    </location>
</feature>
<protein>
    <submittedName>
        <fullName evidence="1">Uncharacterized protein</fullName>
    </submittedName>
</protein>
<dbReference type="SUPFAM" id="SSF50630">
    <property type="entry name" value="Acid proteases"/>
    <property type="match status" value="1"/>
</dbReference>